<evidence type="ECO:0000313" key="2">
    <source>
        <dbReference type="EMBL" id="MBC8611379.1"/>
    </source>
</evidence>
<comment type="caution">
    <text evidence="2">The sequence shown here is derived from an EMBL/GenBank/DDBJ whole genome shotgun (WGS) entry which is preliminary data.</text>
</comment>
<proteinExistence type="predicted"/>
<dbReference type="Proteomes" id="UP000632659">
    <property type="component" value="Unassembled WGS sequence"/>
</dbReference>
<gene>
    <name evidence="2" type="ORF">H8702_09730</name>
</gene>
<reference evidence="2" key="1">
    <citation type="submission" date="2020-08" db="EMBL/GenBank/DDBJ databases">
        <title>Genome public.</title>
        <authorList>
            <person name="Liu C."/>
            <person name="Sun Q."/>
        </authorList>
    </citation>
    <scope>NUCLEOTIDE SEQUENCE</scope>
    <source>
        <strain evidence="2">NSJ-15</strain>
    </source>
</reference>
<feature type="region of interest" description="Disordered" evidence="1">
    <location>
        <begin position="88"/>
        <end position="120"/>
    </location>
</feature>
<dbReference type="AlphaFoldDB" id="A0A8J6TQP1"/>
<dbReference type="EMBL" id="JACRTL010000005">
    <property type="protein sequence ID" value="MBC8611379.1"/>
    <property type="molecule type" value="Genomic_DNA"/>
</dbReference>
<protein>
    <submittedName>
        <fullName evidence="2">Uncharacterized protein</fullName>
    </submittedName>
</protein>
<name>A0A8J6TQP1_9FIRM</name>
<accession>A0A8J6TQP1</accession>
<dbReference type="RefSeq" id="WP_187536603.1">
    <property type="nucleotide sequence ID" value="NZ_JACRTL010000005.1"/>
</dbReference>
<sequence length="194" mass="21245">MNGMEGAVKAFWTKYPEGRLIKNIIGISDTCAVVEVRVYSGRDTDKDSFESNAFQEFTHGNGELQTAQERALYQALADAGIEVDQGYTSETPETECQPAEVPQAKERKPEKKTAQTGYTSETPVEEILKVMSVDDAMKAVVPAGPFKNRPLEVVAVENPKSLQWFVKGYKGPDNIIRAAAQKLLDTAAEGNGSR</sequence>
<organism evidence="2 3">
    <name type="scientific">Massiliimalia timonensis</name>
    <dbReference type="NCBI Taxonomy" id="1987501"/>
    <lineage>
        <taxon>Bacteria</taxon>
        <taxon>Bacillati</taxon>
        <taxon>Bacillota</taxon>
        <taxon>Clostridia</taxon>
        <taxon>Eubacteriales</taxon>
        <taxon>Oscillospiraceae</taxon>
        <taxon>Massiliimalia</taxon>
    </lineage>
</organism>
<evidence type="ECO:0000313" key="3">
    <source>
        <dbReference type="Proteomes" id="UP000632659"/>
    </source>
</evidence>
<feature type="compositionally biased region" description="Basic and acidic residues" evidence="1">
    <location>
        <begin position="103"/>
        <end position="113"/>
    </location>
</feature>
<evidence type="ECO:0000256" key="1">
    <source>
        <dbReference type="SAM" id="MobiDB-lite"/>
    </source>
</evidence>
<keyword evidence="3" id="KW-1185">Reference proteome</keyword>